<keyword evidence="3" id="KW-1185">Reference proteome</keyword>
<evidence type="ECO:0000313" key="3">
    <source>
        <dbReference type="Proteomes" id="UP001589750"/>
    </source>
</evidence>
<dbReference type="EMBL" id="JBHMDG010000047">
    <property type="protein sequence ID" value="MFB9315770.1"/>
    <property type="molecule type" value="Genomic_DNA"/>
</dbReference>
<dbReference type="InterPro" id="IPR002881">
    <property type="entry name" value="DUF58"/>
</dbReference>
<evidence type="ECO:0000259" key="1">
    <source>
        <dbReference type="Pfam" id="PF01882"/>
    </source>
</evidence>
<organism evidence="2 3">
    <name type="scientific">Nocardioides plantarum</name>
    <dbReference type="NCBI Taxonomy" id="29299"/>
    <lineage>
        <taxon>Bacteria</taxon>
        <taxon>Bacillati</taxon>
        <taxon>Actinomycetota</taxon>
        <taxon>Actinomycetes</taxon>
        <taxon>Propionibacteriales</taxon>
        <taxon>Nocardioidaceae</taxon>
        <taxon>Nocardioides</taxon>
    </lineage>
</organism>
<dbReference type="RefSeq" id="WP_140009566.1">
    <property type="nucleotide sequence ID" value="NZ_JBHMDG010000047.1"/>
</dbReference>
<feature type="domain" description="DUF58" evidence="1">
    <location>
        <begin position="55"/>
        <end position="273"/>
    </location>
</feature>
<dbReference type="PANTHER" id="PTHR33608:SF6">
    <property type="entry name" value="BLL2464 PROTEIN"/>
    <property type="match status" value="1"/>
</dbReference>
<dbReference type="Pfam" id="PF01882">
    <property type="entry name" value="DUF58"/>
    <property type="match status" value="1"/>
</dbReference>
<comment type="caution">
    <text evidence="2">The sequence shown here is derived from an EMBL/GenBank/DDBJ whole genome shotgun (WGS) entry which is preliminary data.</text>
</comment>
<dbReference type="SUPFAM" id="SSF53300">
    <property type="entry name" value="vWA-like"/>
    <property type="match status" value="1"/>
</dbReference>
<accession>A0ABV5KJ25</accession>
<dbReference type="InterPro" id="IPR036465">
    <property type="entry name" value="vWFA_dom_sf"/>
</dbReference>
<dbReference type="PANTHER" id="PTHR33608">
    <property type="entry name" value="BLL2464 PROTEIN"/>
    <property type="match status" value="1"/>
</dbReference>
<gene>
    <name evidence="2" type="ORF">ACFFRI_22185</name>
</gene>
<sequence length="314" mass="34337">MTPHPDSLPPLGGTTSPEAVFGALELAVRRRLPGRLHGDKRGLRLGSGSEPEEVVRYRPGEDDVRRIDWNVTARAGEAHVWRPLAEHELESWVLVDDSPSMAFGTVALEKRDIAAGVVAAISLLTAGPGNRLGTAHLDGDGLTWSAPVPSRAAAHRALRRHAIPSTQGGPDLATALRQFAARRARPGVRVVVTDLVEPDGRSERPFAWEQPLRRLAATHETLLVEVVDPRELELPDVGTVTLEDPETGRRQEVFTSDRRLRQRYAAVSAAHRAATAEAVRSARAGHVVLRTDRDWVRDLARHVHGAPMRRLVPA</sequence>
<reference evidence="2 3" key="1">
    <citation type="submission" date="2024-09" db="EMBL/GenBank/DDBJ databases">
        <authorList>
            <person name="Sun Q."/>
            <person name="Mori K."/>
        </authorList>
    </citation>
    <scope>NUCLEOTIDE SEQUENCE [LARGE SCALE GENOMIC DNA]</scope>
    <source>
        <strain evidence="2 3">JCM 9626</strain>
    </source>
</reference>
<protein>
    <submittedName>
        <fullName evidence="2">DUF58 domain-containing protein</fullName>
    </submittedName>
</protein>
<dbReference type="Proteomes" id="UP001589750">
    <property type="component" value="Unassembled WGS sequence"/>
</dbReference>
<evidence type="ECO:0000313" key="2">
    <source>
        <dbReference type="EMBL" id="MFB9315770.1"/>
    </source>
</evidence>
<proteinExistence type="predicted"/>
<name>A0ABV5KJ25_9ACTN</name>